<dbReference type="InterPro" id="IPR017937">
    <property type="entry name" value="Thioredoxin_CS"/>
</dbReference>
<sequence length="178" mass="18735">MSVKSKRWMSFAVLLVVVAAASYSIYANGRGSGGGGIRTGQPAPEFTVADMSGKQVKLSDYRGKGVLLNFWGSWCEPCVNEMPRLNEAYRASIPDVDVIGVNVGQSRGTVKEFAAANGLDFPLFTDAGGEAAKAYQVSGLPATFLIDADGNLAKVVTGELISAEQVKELLRSVAPTDG</sequence>
<dbReference type="GO" id="GO:0030313">
    <property type="term" value="C:cell envelope"/>
    <property type="evidence" value="ECO:0007669"/>
    <property type="project" value="UniProtKB-SubCell"/>
</dbReference>
<dbReference type="Pfam" id="PF00578">
    <property type="entry name" value="AhpC-TSA"/>
    <property type="match status" value="1"/>
</dbReference>
<dbReference type="PROSITE" id="PS00194">
    <property type="entry name" value="THIOREDOXIN_1"/>
    <property type="match status" value="1"/>
</dbReference>
<proteinExistence type="predicted"/>
<comment type="caution">
    <text evidence="7">The sequence shown here is derived from an EMBL/GenBank/DDBJ whole genome shotgun (WGS) entry which is preliminary data.</text>
</comment>
<feature type="domain" description="Thioredoxin" evidence="6">
    <location>
        <begin position="37"/>
        <end position="175"/>
    </location>
</feature>
<dbReference type="SUPFAM" id="SSF52833">
    <property type="entry name" value="Thioredoxin-like"/>
    <property type="match status" value="1"/>
</dbReference>
<dbReference type="GO" id="GO:0016209">
    <property type="term" value="F:antioxidant activity"/>
    <property type="evidence" value="ECO:0007669"/>
    <property type="project" value="InterPro"/>
</dbReference>
<dbReference type="InterPro" id="IPR013766">
    <property type="entry name" value="Thioredoxin_domain"/>
</dbReference>
<evidence type="ECO:0000256" key="4">
    <source>
        <dbReference type="ARBA" id="ARBA00023157"/>
    </source>
</evidence>
<dbReference type="GO" id="GO:0016491">
    <property type="term" value="F:oxidoreductase activity"/>
    <property type="evidence" value="ECO:0007669"/>
    <property type="project" value="InterPro"/>
</dbReference>
<dbReference type="PANTHER" id="PTHR42852:SF6">
    <property type="entry name" value="THIOL:DISULFIDE INTERCHANGE PROTEIN DSBE"/>
    <property type="match status" value="1"/>
</dbReference>
<dbReference type="PROSITE" id="PS51352">
    <property type="entry name" value="THIOREDOXIN_2"/>
    <property type="match status" value="1"/>
</dbReference>
<protein>
    <submittedName>
        <fullName evidence="7">Thiol-disulfide oxidoreductase ResA</fullName>
    </submittedName>
</protein>
<keyword evidence="2" id="KW-0201">Cytochrome c-type biogenesis</keyword>
<dbReference type="AlphaFoldDB" id="A0A329MTJ0"/>
<dbReference type="RefSeq" id="WP_113028969.1">
    <property type="nucleotide sequence ID" value="NZ_QMFB01000001.1"/>
</dbReference>
<dbReference type="InterPro" id="IPR050553">
    <property type="entry name" value="Thioredoxin_ResA/DsbE_sf"/>
</dbReference>
<dbReference type="Proteomes" id="UP000250369">
    <property type="component" value="Unassembled WGS sequence"/>
</dbReference>
<evidence type="ECO:0000259" key="6">
    <source>
        <dbReference type="PROSITE" id="PS51352"/>
    </source>
</evidence>
<evidence type="ECO:0000256" key="1">
    <source>
        <dbReference type="ARBA" id="ARBA00004196"/>
    </source>
</evidence>
<dbReference type="CDD" id="cd02966">
    <property type="entry name" value="TlpA_like_family"/>
    <property type="match status" value="1"/>
</dbReference>
<evidence type="ECO:0000256" key="2">
    <source>
        <dbReference type="ARBA" id="ARBA00022748"/>
    </source>
</evidence>
<keyword evidence="5" id="KW-0676">Redox-active center</keyword>
<evidence type="ECO:0000256" key="3">
    <source>
        <dbReference type="ARBA" id="ARBA00022968"/>
    </source>
</evidence>
<dbReference type="PANTHER" id="PTHR42852">
    <property type="entry name" value="THIOL:DISULFIDE INTERCHANGE PROTEIN DSBE"/>
    <property type="match status" value="1"/>
</dbReference>
<keyword evidence="3" id="KW-0812">Transmembrane</keyword>
<dbReference type="Gene3D" id="3.40.30.10">
    <property type="entry name" value="Glutaredoxin"/>
    <property type="match status" value="1"/>
</dbReference>
<evidence type="ECO:0000256" key="5">
    <source>
        <dbReference type="ARBA" id="ARBA00023284"/>
    </source>
</evidence>
<accession>A0A329MTJ0</accession>
<keyword evidence="8" id="KW-1185">Reference proteome</keyword>
<dbReference type="InterPro" id="IPR036249">
    <property type="entry name" value="Thioredoxin-like_sf"/>
</dbReference>
<evidence type="ECO:0000313" key="7">
    <source>
        <dbReference type="EMBL" id="RAV22860.1"/>
    </source>
</evidence>
<dbReference type="EMBL" id="QMFB01000001">
    <property type="protein sequence ID" value="RAV22860.1"/>
    <property type="molecule type" value="Genomic_DNA"/>
</dbReference>
<reference evidence="7 8" key="1">
    <citation type="journal article" date="2009" name="Int. J. Syst. Evol. Microbiol.">
        <title>Paenibacillus contaminans sp. nov., isolated from a contaminated laboratory plate.</title>
        <authorList>
            <person name="Chou J.H."/>
            <person name="Lee J.H."/>
            <person name="Lin M.C."/>
            <person name="Chang P.S."/>
            <person name="Arun A.B."/>
            <person name="Young C.C."/>
            <person name="Chen W.M."/>
        </authorList>
    </citation>
    <scope>NUCLEOTIDE SEQUENCE [LARGE SCALE GENOMIC DNA]</scope>
    <source>
        <strain evidence="7 8">CKOBP-6</strain>
    </source>
</reference>
<name>A0A329MTJ0_9BACL</name>
<evidence type="ECO:0000313" key="8">
    <source>
        <dbReference type="Proteomes" id="UP000250369"/>
    </source>
</evidence>
<dbReference type="GO" id="GO:0017004">
    <property type="term" value="P:cytochrome complex assembly"/>
    <property type="evidence" value="ECO:0007669"/>
    <property type="project" value="UniProtKB-KW"/>
</dbReference>
<organism evidence="7 8">
    <name type="scientific">Paenibacillus contaminans</name>
    <dbReference type="NCBI Taxonomy" id="450362"/>
    <lineage>
        <taxon>Bacteria</taxon>
        <taxon>Bacillati</taxon>
        <taxon>Bacillota</taxon>
        <taxon>Bacilli</taxon>
        <taxon>Bacillales</taxon>
        <taxon>Paenibacillaceae</taxon>
        <taxon>Paenibacillus</taxon>
    </lineage>
</organism>
<comment type="subcellular location">
    <subcellularLocation>
        <location evidence="1">Cell envelope</location>
    </subcellularLocation>
</comment>
<dbReference type="InterPro" id="IPR000866">
    <property type="entry name" value="AhpC/TSA"/>
</dbReference>
<dbReference type="OrthoDB" id="25753at2"/>
<keyword evidence="4" id="KW-1015">Disulfide bond</keyword>
<gene>
    <name evidence="7" type="ORF">DQG23_01235</name>
</gene>
<keyword evidence="3" id="KW-0735">Signal-anchor</keyword>